<protein>
    <submittedName>
        <fullName evidence="3">Carbon-nitrogen family hydrolase</fullName>
    </submittedName>
</protein>
<reference evidence="3 4" key="1">
    <citation type="submission" date="2016-02" db="EMBL/GenBank/DDBJ databases">
        <authorList>
            <consortium name="Pathogen Informatics"/>
        </authorList>
    </citation>
    <scope>NUCLEOTIDE SEQUENCE [LARGE SCALE GENOMIC DNA]</scope>
    <source>
        <strain evidence="3 4">RC20</strain>
    </source>
</reference>
<evidence type="ECO:0000256" key="1">
    <source>
        <dbReference type="ARBA" id="ARBA00022801"/>
    </source>
</evidence>
<keyword evidence="1 3" id="KW-0378">Hydrolase</keyword>
<feature type="domain" description="CN hydrolase" evidence="2">
    <location>
        <begin position="2"/>
        <end position="243"/>
    </location>
</feature>
<proteinExistence type="predicted"/>
<evidence type="ECO:0000313" key="3">
    <source>
        <dbReference type="EMBL" id="CZE48010.1"/>
    </source>
</evidence>
<gene>
    <name evidence="3" type="ORF">ERS672216_01182</name>
</gene>
<dbReference type="PANTHER" id="PTHR43674">
    <property type="entry name" value="NITRILASE C965.09-RELATED"/>
    <property type="match status" value="1"/>
</dbReference>
<dbReference type="GO" id="GO:0033388">
    <property type="term" value="P:putrescine biosynthetic process from arginine"/>
    <property type="evidence" value="ECO:0007669"/>
    <property type="project" value="TreeGrafter"/>
</dbReference>
<name>A0A128EGJ7_9BACT</name>
<dbReference type="CDD" id="cd07197">
    <property type="entry name" value="nitrilase"/>
    <property type="match status" value="1"/>
</dbReference>
<dbReference type="InterPro" id="IPR050345">
    <property type="entry name" value="Aliph_Amidase/BUP"/>
</dbReference>
<dbReference type="InterPro" id="IPR003010">
    <property type="entry name" value="C-N_Hydrolase"/>
</dbReference>
<keyword evidence="4" id="KW-1185">Reference proteome</keyword>
<dbReference type="Proteomes" id="UP000069632">
    <property type="component" value="Unassembled WGS sequence"/>
</dbReference>
<dbReference type="SUPFAM" id="SSF56317">
    <property type="entry name" value="Carbon-nitrogen hydrolase"/>
    <property type="match status" value="1"/>
</dbReference>
<sequence>MSKICLIQLPTLSMSEARIDYYIRIVKENGANLAVLGEYVLNSFFTELLKMPKTLIKEQISHKKELMSELAKKYDITIIAPFILPKGKGFIKGVAKFMPNSTRFWEQSFLINYMHWDEKSFFLNQDEKLNLPIFTHEKFKFGVLSGFEAHFDVCWQELMKAGVDVVLVPTASTFESNLRWQEMLKTRAFTNLVYVLRVNRVGKAKFGDEVCEFYGDSFAISPNGEISSSLKNEEGILLFELCKKELKDERKLWKFREILSQKGFI</sequence>
<dbReference type="EMBL" id="FIZP01000005">
    <property type="protein sequence ID" value="CZE48010.1"/>
    <property type="molecule type" value="Genomic_DNA"/>
</dbReference>
<evidence type="ECO:0000259" key="2">
    <source>
        <dbReference type="PROSITE" id="PS50263"/>
    </source>
</evidence>
<evidence type="ECO:0000313" key="4">
    <source>
        <dbReference type="Proteomes" id="UP000069632"/>
    </source>
</evidence>
<dbReference type="GO" id="GO:0050126">
    <property type="term" value="F:N-carbamoylputrescine amidase activity"/>
    <property type="evidence" value="ECO:0007669"/>
    <property type="project" value="TreeGrafter"/>
</dbReference>
<dbReference type="PROSITE" id="PS50263">
    <property type="entry name" value="CN_HYDROLASE"/>
    <property type="match status" value="1"/>
</dbReference>
<dbReference type="AlphaFoldDB" id="A0A128EGJ7"/>
<organism evidence="3 4">
    <name type="scientific">Campylobacter geochelonis</name>
    <dbReference type="NCBI Taxonomy" id="1780362"/>
    <lineage>
        <taxon>Bacteria</taxon>
        <taxon>Pseudomonadati</taxon>
        <taxon>Campylobacterota</taxon>
        <taxon>Epsilonproteobacteria</taxon>
        <taxon>Campylobacterales</taxon>
        <taxon>Campylobacteraceae</taxon>
        <taxon>Campylobacter</taxon>
    </lineage>
</organism>
<dbReference type="RefSeq" id="WP_075540273.1">
    <property type="nucleotide sequence ID" value="NZ_CP053844.1"/>
</dbReference>
<dbReference type="PANTHER" id="PTHR43674:SF2">
    <property type="entry name" value="BETA-UREIDOPROPIONASE"/>
    <property type="match status" value="1"/>
</dbReference>
<accession>A0A128EGJ7</accession>
<dbReference type="OrthoDB" id="5357560at2"/>
<dbReference type="Gene3D" id="3.60.110.10">
    <property type="entry name" value="Carbon-nitrogen hydrolase"/>
    <property type="match status" value="1"/>
</dbReference>
<dbReference type="InterPro" id="IPR036526">
    <property type="entry name" value="C-N_Hydrolase_sf"/>
</dbReference>
<dbReference type="Pfam" id="PF00795">
    <property type="entry name" value="CN_hydrolase"/>
    <property type="match status" value="1"/>
</dbReference>